<dbReference type="OrthoDB" id="983149at2"/>
<dbReference type="eggNOG" id="COG3118">
    <property type="taxonomic scope" value="Bacteria"/>
</dbReference>
<dbReference type="EMBL" id="AOFT01000004">
    <property type="protein sequence ID" value="EMR06946.1"/>
    <property type="molecule type" value="Genomic_DNA"/>
</dbReference>
<dbReference type="STRING" id="1235279.C772_01082"/>
<dbReference type="Proteomes" id="UP000011919">
    <property type="component" value="Unassembled WGS sequence"/>
</dbReference>
<comment type="caution">
    <text evidence="2">The sequence shown here is derived from an EMBL/GenBank/DDBJ whole genome shotgun (WGS) entry which is preliminary data.</text>
</comment>
<sequence>MGLRFRKRVKIAPGVHVNLGKRGASLSVGGRGASVNVSKRGTYANVGIPGTGISYREKIGSRSKRPQRVAYEKVNRAPAPDTSVNQLEVERYNAHVEMLTSVHRESAEAVGWTALANRSIDPTTDGPAVTEAKRQLAAYKPTWRDRLFNRVEARQRQLNEAITKAAEDDKRSLVKLRNEKELARRVLSGERSAWQEALDQSDPFEDIRALGSKVDVDLSSGEPVASLMIGDREVVPTVVKSLTSTGKLSVKNMAKKRYLLLYQDYVCSTAIRIARELFALLPADQVLIHVYDVSQADEPPIRGCILSVRIRRADLEGLDFEWIDCSDTIETFEHNMKYLKTKGFRVVEELV</sequence>
<dbReference type="InterPro" id="IPR025330">
    <property type="entry name" value="DUF4236"/>
</dbReference>
<dbReference type="Pfam" id="PF14020">
    <property type="entry name" value="DUF4236"/>
    <property type="match status" value="1"/>
</dbReference>
<keyword evidence="3" id="KW-1185">Reference proteome</keyword>
<evidence type="ECO:0000313" key="2">
    <source>
        <dbReference type="EMBL" id="EMR06946.1"/>
    </source>
</evidence>
<accession>M7NIF1</accession>
<feature type="domain" description="DUF4236" evidence="1">
    <location>
        <begin position="3"/>
        <end position="56"/>
    </location>
</feature>
<dbReference type="RefSeq" id="WP_008298027.1">
    <property type="nucleotide sequence ID" value="NZ_AOFT01000004.1"/>
</dbReference>
<proteinExistence type="predicted"/>
<reference evidence="2 3" key="1">
    <citation type="journal article" date="2013" name="Genome Announc.">
        <title>Draft Genome Sequence of Bhargavaea cecembensis Strain DSE10T, Isolated from a Deep-Sea Sediment Sample Collected at a Depth of 5,904 m from the Chagos-Laccadive Ridge System in the Indian Ocean.</title>
        <authorList>
            <person name="Shivaji S."/>
            <person name="Ara S."/>
            <person name="Begum Z."/>
            <person name="Ruth M."/>
            <person name="Singh A."/>
            <person name="Kumar Pinnaka A."/>
        </authorList>
    </citation>
    <scope>NUCLEOTIDE SEQUENCE [LARGE SCALE GENOMIC DNA]</scope>
    <source>
        <strain evidence="2 3">DSE10</strain>
    </source>
</reference>
<evidence type="ECO:0000313" key="3">
    <source>
        <dbReference type="Proteomes" id="UP000011919"/>
    </source>
</evidence>
<gene>
    <name evidence="2" type="ORF">C772_01082</name>
</gene>
<name>M7NIF1_9BACL</name>
<organism evidence="2 3">
    <name type="scientific">Bhargavaea cecembensis DSE10</name>
    <dbReference type="NCBI Taxonomy" id="1235279"/>
    <lineage>
        <taxon>Bacteria</taxon>
        <taxon>Bacillati</taxon>
        <taxon>Bacillota</taxon>
        <taxon>Bacilli</taxon>
        <taxon>Bacillales</taxon>
        <taxon>Caryophanaceae</taxon>
        <taxon>Bhargavaea</taxon>
    </lineage>
</organism>
<protein>
    <recommendedName>
        <fullName evidence="1">DUF4236 domain-containing protein</fullName>
    </recommendedName>
</protein>
<dbReference type="AlphaFoldDB" id="M7NIF1"/>
<evidence type="ECO:0000259" key="1">
    <source>
        <dbReference type="Pfam" id="PF14020"/>
    </source>
</evidence>